<organism evidence="2 3">
    <name type="scientific">Gossypium arboreum</name>
    <name type="common">Tree cotton</name>
    <name type="synonym">Gossypium nanking</name>
    <dbReference type="NCBI Taxonomy" id="29729"/>
    <lineage>
        <taxon>Eukaryota</taxon>
        <taxon>Viridiplantae</taxon>
        <taxon>Streptophyta</taxon>
        <taxon>Embryophyta</taxon>
        <taxon>Tracheophyta</taxon>
        <taxon>Spermatophyta</taxon>
        <taxon>Magnoliopsida</taxon>
        <taxon>eudicotyledons</taxon>
        <taxon>Gunneridae</taxon>
        <taxon>Pentapetalae</taxon>
        <taxon>rosids</taxon>
        <taxon>malvids</taxon>
        <taxon>Malvales</taxon>
        <taxon>Malvaceae</taxon>
        <taxon>Malvoideae</taxon>
        <taxon>Gossypium</taxon>
    </lineage>
</organism>
<comment type="caution">
    <text evidence="2">The sequence shown here is derived from an EMBL/GenBank/DDBJ whole genome shotgun (WGS) entry which is preliminary data.</text>
</comment>
<sequence>MDSFTPKDCDEDQDNVAKVPEFVEAIIYSPTKVVFMTGRYASKEETKKKGNNIKSRLEVYPIWLCPRRLFKVPIKTMVYPEPGFKHHCRQGDTPYARMFTYMGPVLRGEVFDGAEAVSKMEQWLIKNHSFHQHYAVSELNEKDFWRMFDVDLYEYARKKYGAVGTFMSGYYKSKKGRETEGSARS</sequence>
<accession>A0ABR0QJU8</accession>
<dbReference type="InterPro" id="IPR040165">
    <property type="entry name" value="Diminuto-like"/>
</dbReference>
<evidence type="ECO:0000313" key="2">
    <source>
        <dbReference type="EMBL" id="KAK5839238.1"/>
    </source>
</evidence>
<protein>
    <submittedName>
        <fullName evidence="2">Uncharacterized protein</fullName>
    </submittedName>
</protein>
<dbReference type="Proteomes" id="UP001358586">
    <property type="component" value="Chromosome 3"/>
</dbReference>
<dbReference type="EMBL" id="JARKNE010000003">
    <property type="protein sequence ID" value="KAK5839238.1"/>
    <property type="molecule type" value="Genomic_DNA"/>
</dbReference>
<dbReference type="PANTHER" id="PTHR10801">
    <property type="entry name" value="24-DEHYDROCHOLESTEROL REDUCTASE"/>
    <property type="match status" value="1"/>
</dbReference>
<dbReference type="PANTHER" id="PTHR10801:SF0">
    <property type="entry name" value="DELTA(24)-STEROL REDUCTASE"/>
    <property type="match status" value="1"/>
</dbReference>
<reference evidence="2 3" key="1">
    <citation type="submission" date="2023-03" db="EMBL/GenBank/DDBJ databases">
        <title>WGS of Gossypium arboreum.</title>
        <authorList>
            <person name="Yu D."/>
        </authorList>
    </citation>
    <scope>NUCLEOTIDE SEQUENCE [LARGE SCALE GENOMIC DNA]</scope>
    <source>
        <tissue evidence="2">Leaf</tissue>
    </source>
</reference>
<proteinExistence type="predicted"/>
<keyword evidence="3" id="KW-1185">Reference proteome</keyword>
<evidence type="ECO:0000313" key="3">
    <source>
        <dbReference type="Proteomes" id="UP001358586"/>
    </source>
</evidence>
<evidence type="ECO:0000256" key="1">
    <source>
        <dbReference type="ARBA" id="ARBA00023002"/>
    </source>
</evidence>
<keyword evidence="1" id="KW-0560">Oxidoreductase</keyword>
<gene>
    <name evidence="2" type="ORF">PVK06_008013</name>
</gene>
<name>A0ABR0QJU8_GOSAR</name>